<dbReference type="Gene3D" id="3.40.50.10330">
    <property type="entry name" value="Probable inorganic polyphosphate/atp-NAD kinase, domain 1"/>
    <property type="match status" value="1"/>
</dbReference>
<feature type="domain" description="DAGKc" evidence="5">
    <location>
        <begin position="45"/>
        <end position="114"/>
    </location>
</feature>
<dbReference type="EMBL" id="JBBKXZ010000001">
    <property type="protein sequence ID" value="MFD3393268.1"/>
    <property type="molecule type" value="Genomic_DNA"/>
</dbReference>
<evidence type="ECO:0000256" key="3">
    <source>
        <dbReference type="ARBA" id="ARBA00022777"/>
    </source>
</evidence>
<dbReference type="InterPro" id="IPR045540">
    <property type="entry name" value="YegS/DAGK_C"/>
</dbReference>
<dbReference type="Pfam" id="PF19279">
    <property type="entry name" value="YegS_C"/>
    <property type="match status" value="1"/>
</dbReference>
<accession>A0ABW6DBS5</accession>
<keyword evidence="4" id="KW-0067">ATP-binding</keyword>
<name>A0ABW6DBS5_9BACT</name>
<dbReference type="SUPFAM" id="SSF111331">
    <property type="entry name" value="NAD kinase/diacylglycerol kinase-like"/>
    <property type="match status" value="1"/>
</dbReference>
<dbReference type="InterPro" id="IPR017438">
    <property type="entry name" value="ATP-NAD_kinase_N"/>
</dbReference>
<evidence type="ECO:0000313" key="7">
    <source>
        <dbReference type="EMBL" id="MFD3393268.1"/>
    </source>
</evidence>
<dbReference type="Gene3D" id="2.60.200.40">
    <property type="match status" value="1"/>
</dbReference>
<keyword evidence="3 7" id="KW-0418">Kinase</keyword>
<evidence type="ECO:0000259" key="6">
    <source>
        <dbReference type="Pfam" id="PF19279"/>
    </source>
</evidence>
<proteinExistence type="predicted"/>
<dbReference type="PANTHER" id="PTHR12358">
    <property type="entry name" value="SPHINGOSINE KINASE"/>
    <property type="match status" value="1"/>
</dbReference>
<evidence type="ECO:0000256" key="4">
    <source>
        <dbReference type="ARBA" id="ARBA00022840"/>
    </source>
</evidence>
<evidence type="ECO:0000256" key="2">
    <source>
        <dbReference type="ARBA" id="ARBA00022741"/>
    </source>
</evidence>
<dbReference type="PANTHER" id="PTHR12358:SF54">
    <property type="entry name" value="SPHINGOSINE KINASE RELATED PROTEIN"/>
    <property type="match status" value="1"/>
</dbReference>
<evidence type="ECO:0000313" key="8">
    <source>
        <dbReference type="Proteomes" id="UP001598138"/>
    </source>
</evidence>
<comment type="caution">
    <text evidence="7">The sequence shown here is derived from an EMBL/GenBank/DDBJ whole genome shotgun (WGS) entry which is preliminary data.</text>
</comment>
<dbReference type="RefSeq" id="WP_377981896.1">
    <property type="nucleotide sequence ID" value="NZ_JBBKXZ010000001.1"/>
</dbReference>
<reference evidence="7 8" key="1">
    <citation type="submission" date="2024-03" db="EMBL/GenBank/DDBJ databases">
        <title>Aquirufa genome sequencing.</title>
        <authorList>
            <person name="Pitt A."/>
            <person name="Hahn M.W."/>
        </authorList>
    </citation>
    <scope>NUCLEOTIDE SEQUENCE [LARGE SCALE GENOMIC DNA]</scope>
    <source>
        <strain evidence="7 8">OSTEICH-129V</strain>
    </source>
</reference>
<gene>
    <name evidence="7" type="ORF">U0R10_01410</name>
</gene>
<feature type="domain" description="YegS/DAGK C-terminal" evidence="6">
    <location>
        <begin position="123"/>
        <end position="267"/>
    </location>
</feature>
<dbReference type="Pfam" id="PF00781">
    <property type="entry name" value="DAGK_cat"/>
    <property type="match status" value="1"/>
</dbReference>
<keyword evidence="8" id="KW-1185">Reference proteome</keyword>
<dbReference type="GO" id="GO:0016301">
    <property type="term" value="F:kinase activity"/>
    <property type="evidence" value="ECO:0007669"/>
    <property type="project" value="UniProtKB-KW"/>
</dbReference>
<protein>
    <submittedName>
        <fullName evidence="7">Diacylglycerol kinase family protein</fullName>
    </submittedName>
</protein>
<sequence>MPKKVTFLINPHKQQELASYVSWVLNQCPTHQITVFDRDWPFTLEGFEEVWVMGGDGTFNYFVNRYPTCSLPIGLFKGGTGNDFYWKLFGDCSREAHLASMLAGVTGRFDAGQVNEMLFLNGVGIGIEGEVLRSMEAIRHIKGGLGYYLAAIPALFRFKHYRISGLPVFLCMVFNSSRAGGGFHFFPMASVEDGELDMMICEPLPVWKRLFYMPIIQSGKHVGLPFLRFSRVRQKTIACDRVLRAQVDGEVLESSTFEFRVLPAKFEFIKPL</sequence>
<keyword evidence="2" id="KW-0547">Nucleotide-binding</keyword>
<dbReference type="InterPro" id="IPR050187">
    <property type="entry name" value="Lipid_Phosphate_FormReg"/>
</dbReference>
<dbReference type="InterPro" id="IPR016064">
    <property type="entry name" value="NAD/diacylglycerol_kinase_sf"/>
</dbReference>
<evidence type="ECO:0000259" key="5">
    <source>
        <dbReference type="Pfam" id="PF00781"/>
    </source>
</evidence>
<dbReference type="Proteomes" id="UP001598138">
    <property type="component" value="Unassembled WGS sequence"/>
</dbReference>
<dbReference type="InterPro" id="IPR001206">
    <property type="entry name" value="Diacylglycerol_kinase_cat_dom"/>
</dbReference>
<evidence type="ECO:0000256" key="1">
    <source>
        <dbReference type="ARBA" id="ARBA00022679"/>
    </source>
</evidence>
<organism evidence="7 8">
    <name type="scientific">Aquirufa avitistagni</name>
    <dbReference type="NCBI Taxonomy" id="3104728"/>
    <lineage>
        <taxon>Bacteria</taxon>
        <taxon>Pseudomonadati</taxon>
        <taxon>Bacteroidota</taxon>
        <taxon>Cytophagia</taxon>
        <taxon>Cytophagales</taxon>
        <taxon>Flectobacillaceae</taxon>
        <taxon>Aquirufa</taxon>
    </lineage>
</organism>
<keyword evidence="1" id="KW-0808">Transferase</keyword>